<dbReference type="SUPFAM" id="SSF51569">
    <property type="entry name" value="Aldolase"/>
    <property type="match status" value="1"/>
</dbReference>
<dbReference type="GO" id="GO:0005737">
    <property type="term" value="C:cytoplasm"/>
    <property type="evidence" value="ECO:0007669"/>
    <property type="project" value="TreeGrafter"/>
</dbReference>
<dbReference type="Proteomes" id="UP000824123">
    <property type="component" value="Unassembled WGS sequence"/>
</dbReference>
<organism evidence="2 3">
    <name type="scientific">Candidatus Fimadaptatus faecigallinarum</name>
    <dbReference type="NCBI Taxonomy" id="2840814"/>
    <lineage>
        <taxon>Bacteria</taxon>
        <taxon>Bacillati</taxon>
        <taxon>Bacillota</taxon>
        <taxon>Clostridia</taxon>
        <taxon>Eubacteriales</taxon>
        <taxon>Candidatus Fimadaptatus</taxon>
    </lineage>
</organism>
<dbReference type="PANTHER" id="PTHR43778">
    <property type="entry name" value="PYRUVATE CARBOXYLASE"/>
    <property type="match status" value="1"/>
</dbReference>
<accession>A0A9D1LR21</accession>
<dbReference type="PROSITE" id="PS50991">
    <property type="entry name" value="PYR_CT"/>
    <property type="match status" value="1"/>
</dbReference>
<evidence type="ECO:0000259" key="1">
    <source>
        <dbReference type="PROSITE" id="PS50991"/>
    </source>
</evidence>
<dbReference type="NCBIfam" id="NF006761">
    <property type="entry name" value="PRK09282.1"/>
    <property type="match status" value="1"/>
</dbReference>
<protein>
    <submittedName>
        <fullName evidence="2">Oxaloacetate decarboxylase subunit alpha</fullName>
    </submittedName>
</protein>
<comment type="caution">
    <text evidence="2">The sequence shown here is derived from an EMBL/GenBank/DDBJ whole genome shotgun (WGS) entry which is preliminary data.</text>
</comment>
<name>A0A9D1LR21_9FIRM</name>
<evidence type="ECO:0000313" key="2">
    <source>
        <dbReference type="EMBL" id="HIU46456.1"/>
    </source>
</evidence>
<evidence type="ECO:0000313" key="3">
    <source>
        <dbReference type="Proteomes" id="UP000824123"/>
    </source>
</evidence>
<dbReference type="NCBIfam" id="NF008985">
    <property type="entry name" value="PRK12331.1"/>
    <property type="match status" value="1"/>
</dbReference>
<sequence>MANKLLITETILRDAHQSQAATRMRTDEMLPACAILDKIGYFSLECWGGATFDTCLRFLNEDPWERLRKLRKALPNTKLQMLFRGQNILGYKHYADDVVDFFVKKSIENGIDIIRIFDALNDPRNLQQAIKSTKKYGGTCEVAMSYTLSPVHTEDYFVKLAVELQKMGADIICIKDMANLLLPYNAYTLVKRLKREVSVPIHLHTHNTAGTGDMTLLKAIEAGVDIVDTALSPLGNGTSQPATEPIVASLRGTDRDTGLDLGLMSEAAKHFRGVADRLKKDGFLDPKVLGVDINTLLYQVPGGMLSNMINQLKQAGKEDKFYEVLEEVPRVRKDFGYPPLVTPTSQIVGTQAVMNVIAGERYKMCPKESQGLMRGEYGRLPAPVNEEVRRKVIGDAPIITKRPADDIPPELDKYRAEIGDYMQQEEDVLSYALFPAVAKKFFEYRDAAQKGLDSTMFNRQDMTHPV</sequence>
<dbReference type="InterPro" id="IPR000891">
    <property type="entry name" value="PYR_CT"/>
</dbReference>
<feature type="domain" description="Pyruvate carboxyltransferase" evidence="1">
    <location>
        <begin position="5"/>
        <end position="265"/>
    </location>
</feature>
<dbReference type="AlphaFoldDB" id="A0A9D1LR21"/>
<dbReference type="InterPro" id="IPR055268">
    <property type="entry name" value="PCB-like"/>
</dbReference>
<dbReference type="Gene3D" id="3.20.20.70">
    <property type="entry name" value="Aldolase class I"/>
    <property type="match status" value="1"/>
</dbReference>
<dbReference type="GO" id="GO:0006094">
    <property type="term" value="P:gluconeogenesis"/>
    <property type="evidence" value="ECO:0007669"/>
    <property type="project" value="TreeGrafter"/>
</dbReference>
<proteinExistence type="predicted"/>
<dbReference type="InterPro" id="IPR003379">
    <property type="entry name" value="Carboxylase_cons_dom"/>
</dbReference>
<dbReference type="SUPFAM" id="SSF89000">
    <property type="entry name" value="post-HMGL domain-like"/>
    <property type="match status" value="1"/>
</dbReference>
<gene>
    <name evidence="2" type="ORF">IAC59_04285</name>
</gene>
<dbReference type="InterPro" id="IPR013785">
    <property type="entry name" value="Aldolase_TIM"/>
</dbReference>
<dbReference type="EMBL" id="DVNK01000030">
    <property type="protein sequence ID" value="HIU46456.1"/>
    <property type="molecule type" value="Genomic_DNA"/>
</dbReference>
<reference evidence="2" key="1">
    <citation type="submission" date="2020-10" db="EMBL/GenBank/DDBJ databases">
        <authorList>
            <person name="Gilroy R."/>
        </authorList>
    </citation>
    <scope>NUCLEOTIDE SEQUENCE</scope>
    <source>
        <strain evidence="2">ChiSxjej2B14-8506</strain>
    </source>
</reference>
<dbReference type="GO" id="GO:0004736">
    <property type="term" value="F:pyruvate carboxylase activity"/>
    <property type="evidence" value="ECO:0007669"/>
    <property type="project" value="TreeGrafter"/>
</dbReference>
<reference evidence="2" key="2">
    <citation type="journal article" date="2021" name="PeerJ">
        <title>Extensive microbial diversity within the chicken gut microbiome revealed by metagenomics and culture.</title>
        <authorList>
            <person name="Gilroy R."/>
            <person name="Ravi A."/>
            <person name="Getino M."/>
            <person name="Pursley I."/>
            <person name="Horton D.L."/>
            <person name="Alikhan N.F."/>
            <person name="Baker D."/>
            <person name="Gharbi K."/>
            <person name="Hall N."/>
            <person name="Watson M."/>
            <person name="Adriaenssens E.M."/>
            <person name="Foster-Nyarko E."/>
            <person name="Jarju S."/>
            <person name="Secka A."/>
            <person name="Antonio M."/>
            <person name="Oren A."/>
            <person name="Chaudhuri R.R."/>
            <person name="La Ragione R."/>
            <person name="Hildebrand F."/>
            <person name="Pallen M.J."/>
        </authorList>
    </citation>
    <scope>NUCLEOTIDE SEQUENCE</scope>
    <source>
        <strain evidence="2">ChiSxjej2B14-8506</strain>
    </source>
</reference>
<dbReference type="Pfam" id="PF02436">
    <property type="entry name" value="PYC_OADA"/>
    <property type="match status" value="1"/>
</dbReference>
<dbReference type="Pfam" id="PF00682">
    <property type="entry name" value="HMGL-like"/>
    <property type="match status" value="1"/>
</dbReference>
<dbReference type="PANTHER" id="PTHR43778:SF2">
    <property type="entry name" value="PYRUVATE CARBOXYLASE, MITOCHONDRIAL"/>
    <property type="match status" value="1"/>
</dbReference>
<dbReference type="CDD" id="cd07937">
    <property type="entry name" value="DRE_TIM_PC_TC_5S"/>
    <property type="match status" value="1"/>
</dbReference>